<evidence type="ECO:0000256" key="7">
    <source>
        <dbReference type="SAM" id="MobiDB-lite"/>
    </source>
</evidence>
<evidence type="ECO:0000256" key="2">
    <source>
        <dbReference type="ARBA" id="ARBA00022245"/>
    </source>
</evidence>
<proteinExistence type="predicted"/>
<keyword evidence="3" id="KW-0217">Developmental protein</keyword>
<reference evidence="8" key="1">
    <citation type="submission" date="2015-11" db="EMBL/GenBank/DDBJ databases">
        <title>De novo transcriptome assembly of four potential Pierce s Disease insect vectors from Arizona vineyards.</title>
        <authorList>
            <person name="Tassone E.E."/>
        </authorList>
    </citation>
    <scope>NUCLEOTIDE SEQUENCE</scope>
</reference>
<dbReference type="GO" id="GO:0030154">
    <property type="term" value="P:cell differentiation"/>
    <property type="evidence" value="ECO:0007669"/>
    <property type="project" value="UniProtKB-KW"/>
</dbReference>
<evidence type="ECO:0000256" key="6">
    <source>
        <dbReference type="ARBA" id="ARBA00022871"/>
    </source>
</evidence>
<feature type="region of interest" description="Disordered" evidence="7">
    <location>
        <begin position="51"/>
        <end position="132"/>
    </location>
</feature>
<dbReference type="Pfam" id="PF06910">
    <property type="entry name" value="MEA1"/>
    <property type="match status" value="1"/>
</dbReference>
<keyword evidence="6" id="KW-0744">Spermatogenesis</keyword>
<dbReference type="InterPro" id="IPR009685">
    <property type="entry name" value="MEA1"/>
</dbReference>
<dbReference type="AlphaFoldDB" id="A0A1B6IHX1"/>
<organism evidence="8">
    <name type="scientific">Homalodisca liturata</name>
    <dbReference type="NCBI Taxonomy" id="320908"/>
    <lineage>
        <taxon>Eukaryota</taxon>
        <taxon>Metazoa</taxon>
        <taxon>Ecdysozoa</taxon>
        <taxon>Arthropoda</taxon>
        <taxon>Hexapoda</taxon>
        <taxon>Insecta</taxon>
        <taxon>Pterygota</taxon>
        <taxon>Neoptera</taxon>
        <taxon>Paraneoptera</taxon>
        <taxon>Hemiptera</taxon>
        <taxon>Auchenorrhyncha</taxon>
        <taxon>Membracoidea</taxon>
        <taxon>Cicadellidae</taxon>
        <taxon>Cicadellinae</taxon>
        <taxon>Proconiini</taxon>
        <taxon>Homalodisca</taxon>
    </lineage>
</organism>
<comment type="function">
    <text evidence="1">May play an important role in spermatogenesis and/or testis development.</text>
</comment>
<feature type="compositionally biased region" description="Low complexity" evidence="7">
    <location>
        <begin position="92"/>
        <end position="114"/>
    </location>
</feature>
<dbReference type="PANTHER" id="PTHR17005">
    <property type="entry name" value="MALE-ENHANCED ANTIGEN-1"/>
    <property type="match status" value="1"/>
</dbReference>
<evidence type="ECO:0000256" key="5">
    <source>
        <dbReference type="ARBA" id="ARBA00022782"/>
    </source>
</evidence>
<feature type="compositionally biased region" description="Basic and acidic residues" evidence="7">
    <location>
        <begin position="117"/>
        <end position="129"/>
    </location>
</feature>
<gene>
    <name evidence="8" type="ORF">g.29539</name>
</gene>
<evidence type="ECO:0000256" key="3">
    <source>
        <dbReference type="ARBA" id="ARBA00022473"/>
    </source>
</evidence>
<keyword evidence="5" id="KW-0221">Differentiation</keyword>
<protein>
    <recommendedName>
        <fullName evidence="2">Male-enhanced antigen 1</fullName>
    </recommendedName>
</protein>
<keyword evidence="4" id="KW-0597">Phosphoprotein</keyword>
<evidence type="ECO:0000256" key="1">
    <source>
        <dbReference type="ARBA" id="ARBA00002540"/>
    </source>
</evidence>
<dbReference type="GO" id="GO:0007283">
    <property type="term" value="P:spermatogenesis"/>
    <property type="evidence" value="ECO:0007669"/>
    <property type="project" value="UniProtKB-KW"/>
</dbReference>
<dbReference type="EMBL" id="GECU01021184">
    <property type="protein sequence ID" value="JAS86522.1"/>
    <property type="molecule type" value="Transcribed_RNA"/>
</dbReference>
<accession>A0A1B6IHX1</accession>
<name>A0A1B6IHX1_9HEMI</name>
<sequence>QHCSRLIQNTQTLEVYTSLGLDCDCETMVCNWSPDPPRDIDDHMSVPSQVMTVESDDSDEETLGNAPPGYELLPQGPAVGLSSEEEEESDSETSGSVAVTVSSSSQPSEVPSTSDALARRRSEVEEVDRLYSTPALRPEIAVDCDEVRAAMSGFSLPPSAFPPWATGVPEAEWATVLTQHIQRIQSSHNSSDTPHS</sequence>
<evidence type="ECO:0000313" key="8">
    <source>
        <dbReference type="EMBL" id="JAS86522.1"/>
    </source>
</evidence>
<feature type="non-terminal residue" evidence="8">
    <location>
        <position position="1"/>
    </location>
</feature>
<evidence type="ECO:0000256" key="4">
    <source>
        <dbReference type="ARBA" id="ARBA00022553"/>
    </source>
</evidence>